<feature type="transmembrane region" description="Helical" evidence="1">
    <location>
        <begin position="52"/>
        <end position="72"/>
    </location>
</feature>
<keyword evidence="3" id="KW-1185">Reference proteome</keyword>
<dbReference type="STRING" id="1440774.Y900_004770"/>
<accession>A0A064CHN2</accession>
<comment type="caution">
    <text evidence="2">The sequence shown here is derived from an EMBL/GenBank/DDBJ whole genome shotgun (WGS) entry which is preliminary data.</text>
</comment>
<keyword evidence="1" id="KW-0812">Transmembrane</keyword>
<dbReference type="AlphaFoldDB" id="A0A064CHN2"/>
<dbReference type="eggNOG" id="ENOG5032VZJ">
    <property type="taxonomic scope" value="Bacteria"/>
</dbReference>
<keyword evidence="1" id="KW-1133">Transmembrane helix</keyword>
<dbReference type="EMBL" id="JALN02000001">
    <property type="protein sequence ID" value="KDE98272.1"/>
    <property type="molecule type" value="Genomic_DNA"/>
</dbReference>
<reference evidence="2" key="1">
    <citation type="submission" date="2014-05" db="EMBL/GenBank/DDBJ databases">
        <title>Genome sequence of Mycobacterium aromaticivorans strain JS19b1T (= DSM 45407T).</title>
        <authorList>
            <person name="Kwak Y."/>
            <person name="Park G.-S."/>
            <person name="Li Q.X."/>
            <person name="Lee S.-E."/>
            <person name="Shin J.-H."/>
        </authorList>
    </citation>
    <scope>NUCLEOTIDE SEQUENCE [LARGE SCALE GENOMIC DNA]</scope>
    <source>
        <strain evidence="2">JS19b1</strain>
    </source>
</reference>
<dbReference type="Proteomes" id="UP000022835">
    <property type="component" value="Unassembled WGS sequence"/>
</dbReference>
<evidence type="ECO:0000256" key="1">
    <source>
        <dbReference type="SAM" id="Phobius"/>
    </source>
</evidence>
<feature type="transmembrane region" description="Helical" evidence="1">
    <location>
        <begin position="129"/>
        <end position="151"/>
    </location>
</feature>
<gene>
    <name evidence="2" type="ORF">Y900_004770</name>
</gene>
<proteinExistence type="predicted"/>
<feature type="transmembrane region" description="Helical" evidence="1">
    <location>
        <begin position="189"/>
        <end position="210"/>
    </location>
</feature>
<feature type="transmembrane region" description="Helical" evidence="1">
    <location>
        <begin position="163"/>
        <end position="183"/>
    </location>
</feature>
<sequence>MQIACTWCGPAFVLCLFGGWGLLGGFIPLIPPSDSAAEVAAIYSTNPALHRIGLIIAMMGAFLTLPFALAISMQMRRTELRTPILSILQFASGLIVTVVLIIPILLFAGNSFRPERSAELTQLVNDLSYQMLILPWPPLIGQLGALAMAVFTDRRSTPVFPRWLGYYNAWVALLLLPASMILFFKSGPFAWTGLIGFWIPAAVFGTWYPVMTVFLLRAIKQEADEDLNAT</sequence>
<name>A0A064CHN2_9MYCO</name>
<evidence type="ECO:0000313" key="2">
    <source>
        <dbReference type="EMBL" id="KDE98272.1"/>
    </source>
</evidence>
<evidence type="ECO:0000313" key="3">
    <source>
        <dbReference type="Proteomes" id="UP000022835"/>
    </source>
</evidence>
<protein>
    <submittedName>
        <fullName evidence="2">Uncharacterized protein</fullName>
    </submittedName>
</protein>
<feature type="transmembrane region" description="Helical" evidence="1">
    <location>
        <begin position="84"/>
        <end position="109"/>
    </location>
</feature>
<organism evidence="2 3">
    <name type="scientific">Mycolicibacterium aromaticivorans JS19b1 = JCM 16368</name>
    <dbReference type="NCBI Taxonomy" id="1440774"/>
    <lineage>
        <taxon>Bacteria</taxon>
        <taxon>Bacillati</taxon>
        <taxon>Actinomycetota</taxon>
        <taxon>Actinomycetes</taxon>
        <taxon>Mycobacteriales</taxon>
        <taxon>Mycobacteriaceae</taxon>
        <taxon>Mycolicibacterium</taxon>
    </lineage>
</organism>
<keyword evidence="1" id="KW-0472">Membrane</keyword>